<name>A0AA48SFF9_9VIRU</name>
<protein>
    <submittedName>
        <fullName evidence="2">ORF5</fullName>
    </submittedName>
</protein>
<dbReference type="EMBL" id="BK063091">
    <property type="protein sequence ID" value="DBA11706.1"/>
    <property type="molecule type" value="Genomic_DNA"/>
</dbReference>
<reference evidence="2" key="1">
    <citation type="journal article" date="2023" name="Front. Mar. Sci.">
        <title>Tracing the invertebrate herpesviruses in the global sequence datasets.</title>
        <authorList>
            <person name="Rosani U."/>
            <person name="Gaia M."/>
            <person name="Delmont T.O."/>
            <person name="Krupovic M."/>
        </authorList>
    </citation>
    <scope>NUCLEOTIDE SEQUENCE</scope>
    <source>
        <strain evidence="2">MalacoHV1/China/2018</strain>
    </source>
</reference>
<feature type="region of interest" description="Disordered" evidence="1">
    <location>
        <begin position="372"/>
        <end position="405"/>
    </location>
</feature>
<feature type="compositionally biased region" description="Acidic residues" evidence="1">
    <location>
        <begin position="374"/>
        <end position="385"/>
    </location>
</feature>
<organism evidence="2">
    <name type="scientific">Malaco herpesvirus 1</name>
    <dbReference type="NCBI Taxonomy" id="3031797"/>
    <lineage>
        <taxon>Viruses</taxon>
        <taxon>Duplodnaviria</taxon>
        <taxon>Heunggongvirae</taxon>
        <taxon>Peploviricota</taxon>
        <taxon>Herviviricetes</taxon>
        <taxon>Herpesvirales</taxon>
        <taxon>Malacoherpesviridae</taxon>
    </lineage>
</organism>
<proteinExistence type="predicted"/>
<sequence length="405" mass="46682">MLRQPLPDYVPVLPDDLESIDKDELIKEAAINSSRISDPISIAHADITFSEYITGENDPERRKVYTLKGRKGERTVTDVCEHTKEENDAIVKEMNEICTELINQQIVSDYPEIEEDVMEINYNNVTEPGRVVNLKDHLEGCYQIRDPRFNLFPNRSCFIAPYKNACGGETSELYKNLEALLNKECVNAEGCHYRVLFPEAMCAGRVMLPQLVEDTFTCILFATGLSQHNQSMKLTNIHELYFGDLDETSCYSSTNKMEGVYKVKNQCIVCTMFTLSKEIVKDGGIDRSCKELYCEEEENLFLMKVGREGVLEVDRPDFNDPIASVYPQIKYIVYNQLELFKKYKLFYDEDTGVMSPMHLDKNKTLIPDTFFDLDSSDEEDDDDDQDSRKRKSEYDSNSQTKKKRI</sequence>
<evidence type="ECO:0000256" key="1">
    <source>
        <dbReference type="SAM" id="MobiDB-lite"/>
    </source>
</evidence>
<reference evidence="2" key="2">
    <citation type="submission" date="2023-01" db="EMBL/GenBank/DDBJ databases">
        <authorList>
            <person name="Rosani U."/>
            <person name="Delmont T.O."/>
            <person name="Gaia M."/>
            <person name="Krupovic M."/>
        </authorList>
    </citation>
    <scope>NUCLEOTIDE SEQUENCE</scope>
    <source>
        <strain evidence="2">MalacoHV1/China/2018</strain>
    </source>
</reference>
<evidence type="ECO:0000313" key="2">
    <source>
        <dbReference type="EMBL" id="DBA11706.1"/>
    </source>
</evidence>
<accession>A0AA48SFF9</accession>